<comment type="cofactor">
    <cofactor evidence="12 13 14">
        <name>Zn(2+)</name>
        <dbReference type="ChEBI" id="CHEBI:29105"/>
    </cofactor>
    <text evidence="12 13 14">Binds 1 zinc ion per monomer.</text>
</comment>
<dbReference type="FunFam" id="3.90.580.10:FF:000001">
    <property type="entry name" value="DNA primase"/>
    <property type="match status" value="1"/>
</dbReference>
<dbReference type="Pfam" id="PF13662">
    <property type="entry name" value="Toprim_4"/>
    <property type="match status" value="1"/>
</dbReference>
<evidence type="ECO:0000313" key="17">
    <source>
        <dbReference type="Proteomes" id="UP000175679"/>
    </source>
</evidence>
<organism evidence="16 17">
    <name type="scientific">Wolbachia pipientis</name>
    <dbReference type="NCBI Taxonomy" id="955"/>
    <lineage>
        <taxon>Bacteria</taxon>
        <taxon>Pseudomonadati</taxon>
        <taxon>Pseudomonadota</taxon>
        <taxon>Alphaproteobacteria</taxon>
        <taxon>Rickettsiales</taxon>
        <taxon>Anaplasmataceae</taxon>
        <taxon>Wolbachieae</taxon>
        <taxon>Wolbachia</taxon>
    </lineage>
</organism>
<dbReference type="InterPro" id="IPR013264">
    <property type="entry name" value="DNAG_N"/>
</dbReference>
<protein>
    <recommendedName>
        <fullName evidence="12 13">DNA primase</fullName>
        <ecNumber evidence="12">2.7.7.101</ecNumber>
    </recommendedName>
</protein>
<keyword evidence="3 12" id="KW-0808">Transferase</keyword>
<dbReference type="SUPFAM" id="SSF57783">
    <property type="entry name" value="Zinc beta-ribbon"/>
    <property type="match status" value="1"/>
</dbReference>
<dbReference type="NCBIfam" id="TIGR01391">
    <property type="entry name" value="dnaG"/>
    <property type="match status" value="1"/>
</dbReference>
<evidence type="ECO:0000256" key="13">
    <source>
        <dbReference type="PIRNR" id="PIRNR002811"/>
    </source>
</evidence>
<dbReference type="GO" id="GO:0000428">
    <property type="term" value="C:DNA-directed RNA polymerase complex"/>
    <property type="evidence" value="ECO:0007669"/>
    <property type="project" value="UniProtKB-KW"/>
</dbReference>
<keyword evidence="9" id="KW-0460">Magnesium</keyword>
<comment type="caution">
    <text evidence="16">The sequence shown here is derived from an EMBL/GenBank/DDBJ whole genome shotgun (WGS) entry which is preliminary data.</text>
</comment>
<dbReference type="InterPro" id="IPR034151">
    <property type="entry name" value="TOPRIM_DnaG_bac"/>
</dbReference>
<dbReference type="InterPro" id="IPR030846">
    <property type="entry name" value="DnaG_bac"/>
</dbReference>
<dbReference type="EMBL" id="MJMG01000008">
    <property type="protein sequence ID" value="OEY86542.1"/>
    <property type="molecule type" value="Genomic_DNA"/>
</dbReference>
<dbReference type="Proteomes" id="UP000175679">
    <property type="component" value="Unassembled WGS sequence"/>
</dbReference>
<dbReference type="GO" id="GO:0003677">
    <property type="term" value="F:DNA binding"/>
    <property type="evidence" value="ECO:0007669"/>
    <property type="project" value="UniProtKB-KW"/>
</dbReference>
<name>A0A1E7QJ86_WOLPI</name>
<evidence type="ECO:0000256" key="8">
    <source>
        <dbReference type="ARBA" id="ARBA00022833"/>
    </source>
</evidence>
<dbReference type="Gene3D" id="3.90.580.10">
    <property type="entry name" value="Zinc finger, CHC2-type domain"/>
    <property type="match status" value="1"/>
</dbReference>
<keyword evidence="1 12" id="KW-0240">DNA-directed RNA polymerase</keyword>
<comment type="domain">
    <text evidence="12">Contains an N-terminal zinc-binding domain, a central core domain that contains the primase activity, and a C-terminal DnaB-binding domain.</text>
</comment>
<feature type="domain" description="Toprim" evidence="15">
    <location>
        <begin position="236"/>
        <end position="318"/>
    </location>
</feature>
<dbReference type="Gene3D" id="3.90.980.10">
    <property type="entry name" value="DNA primase, catalytic core, N-terminal domain"/>
    <property type="match status" value="1"/>
</dbReference>
<keyword evidence="7 12" id="KW-0863">Zinc-finger</keyword>
<dbReference type="CDD" id="cd03364">
    <property type="entry name" value="TOPRIM_DnaG_primases"/>
    <property type="match status" value="1"/>
</dbReference>
<evidence type="ECO:0000256" key="9">
    <source>
        <dbReference type="ARBA" id="ARBA00022842"/>
    </source>
</evidence>
<dbReference type="RefSeq" id="WP_070065158.1">
    <property type="nucleotide sequence ID" value="NZ_MJMG01000008.1"/>
</dbReference>
<dbReference type="GO" id="GO:0006269">
    <property type="term" value="P:DNA replication, synthesis of primer"/>
    <property type="evidence" value="ECO:0007669"/>
    <property type="project" value="UniProtKB-UniRule"/>
</dbReference>
<dbReference type="OrthoDB" id="9803773at2"/>
<dbReference type="GO" id="GO:0008270">
    <property type="term" value="F:zinc ion binding"/>
    <property type="evidence" value="ECO:0007669"/>
    <property type="project" value="UniProtKB-UniRule"/>
</dbReference>
<keyword evidence="4 12" id="KW-0548">Nucleotidyltransferase</keyword>
<evidence type="ECO:0000256" key="2">
    <source>
        <dbReference type="ARBA" id="ARBA00022515"/>
    </source>
</evidence>
<accession>A0A1E7QJ86</accession>
<dbReference type="Pfam" id="PF01807">
    <property type="entry name" value="Zn_ribbon_DnaG"/>
    <property type="match status" value="1"/>
</dbReference>
<dbReference type="PIRSF" id="PIRSF002811">
    <property type="entry name" value="DnaG"/>
    <property type="match status" value="1"/>
</dbReference>
<evidence type="ECO:0000256" key="12">
    <source>
        <dbReference type="HAMAP-Rule" id="MF_00974"/>
    </source>
</evidence>
<dbReference type="GO" id="GO:0005737">
    <property type="term" value="C:cytoplasm"/>
    <property type="evidence" value="ECO:0007669"/>
    <property type="project" value="TreeGrafter"/>
</dbReference>
<dbReference type="Pfam" id="PF08275">
    <property type="entry name" value="DNAG_N"/>
    <property type="match status" value="1"/>
</dbReference>
<proteinExistence type="inferred from homology"/>
<evidence type="ECO:0000256" key="6">
    <source>
        <dbReference type="ARBA" id="ARBA00022723"/>
    </source>
</evidence>
<dbReference type="GO" id="GO:1990077">
    <property type="term" value="C:primosome complex"/>
    <property type="evidence" value="ECO:0007669"/>
    <property type="project" value="UniProtKB-KW"/>
</dbReference>
<keyword evidence="6 12" id="KW-0479">Metal-binding</keyword>
<evidence type="ECO:0000256" key="3">
    <source>
        <dbReference type="ARBA" id="ARBA00022679"/>
    </source>
</evidence>
<dbReference type="PANTHER" id="PTHR30313">
    <property type="entry name" value="DNA PRIMASE"/>
    <property type="match status" value="1"/>
</dbReference>
<comment type="function">
    <text evidence="12 13">RNA polymerase that catalyzes the synthesis of short RNA molecules used as primers for DNA polymerase during DNA replication.</text>
</comment>
<evidence type="ECO:0000313" key="16">
    <source>
        <dbReference type="EMBL" id="OEY86542.1"/>
    </source>
</evidence>
<dbReference type="PANTHER" id="PTHR30313:SF2">
    <property type="entry name" value="DNA PRIMASE"/>
    <property type="match status" value="1"/>
</dbReference>
<keyword evidence="8 12" id="KW-0862">Zinc</keyword>
<dbReference type="AlphaFoldDB" id="A0A1E7QJ86"/>
<comment type="similarity">
    <text evidence="12 13">Belongs to the DnaG primase family.</text>
</comment>
<dbReference type="SMART" id="SM00400">
    <property type="entry name" value="ZnF_CHCC"/>
    <property type="match status" value="1"/>
</dbReference>
<dbReference type="HAMAP" id="MF_00974">
    <property type="entry name" value="DNA_primase_DnaG"/>
    <property type="match status" value="1"/>
</dbReference>
<dbReference type="InterPro" id="IPR006295">
    <property type="entry name" value="DNA_primase_DnaG"/>
</dbReference>
<keyword evidence="10 12" id="KW-0238">DNA-binding</keyword>
<dbReference type="InterPro" id="IPR036977">
    <property type="entry name" value="DNA_primase_Znf_CHC2"/>
</dbReference>
<sequence length="571" mass="65963">MDYINLIKSRLLLSDVVSQKVKLIRRGNNFVGLCPFHREKTPSFSVTDTKGLYYCFGCSAHGDIFEFISQTEGLNFKDAVQRLASIAGVELPKKTYVDTHNKFFSILELAANWFTQNNRDAMHYLKQRRISNEIIEEFKIGYAPNSGLKQHLNSLGIEDSVLTSVGLITKNYHDYFHDRLIFPIYNIFGKIIAFGGRALNNTQHPKYLNSPENRLFKKKENLYGLNLALAEIRKKQNVFVVEGYTDVIALHQAGITNTVAPLGTAISLDQIRSLWKFTNEISICMDGDNAGYNASIRIAELALSILEPGYTLKFITLPSDKDPYDICDEMQYKGQDVLTILNNLTMLHSEYLWNHINTQYQYITLSPERSSMIEHKFIQYINAINSINIRRYYKNYFYSKINSKNLKKQTPIKSEYLHNKSPELIQLEQNQMIILRIIMEFPAILNHPIFFEQFSDFEFTDVSLEQLQHNIINLTSKDKELNKAVLLEHSNIVNIILQKTQILNSQLIDEISAKNMWHNVMLLQELSLLEQEKTEARLSGNLDIEAELIIQIEQIKNSIQEMQMKFIKTSA</sequence>
<dbReference type="PROSITE" id="PS50880">
    <property type="entry name" value="TOPRIM"/>
    <property type="match status" value="1"/>
</dbReference>
<evidence type="ECO:0000256" key="4">
    <source>
        <dbReference type="ARBA" id="ARBA00022695"/>
    </source>
</evidence>
<dbReference type="GO" id="GO:0003899">
    <property type="term" value="F:DNA-directed RNA polymerase activity"/>
    <property type="evidence" value="ECO:0007669"/>
    <property type="project" value="UniProtKB-UniRule"/>
</dbReference>
<keyword evidence="17" id="KW-1185">Reference proteome</keyword>
<dbReference type="SMART" id="SM00493">
    <property type="entry name" value="TOPRIM"/>
    <property type="match status" value="1"/>
</dbReference>
<comment type="subunit">
    <text evidence="12">Monomer. Interacts with DnaB.</text>
</comment>
<dbReference type="InterPro" id="IPR037068">
    <property type="entry name" value="DNA_primase_core_N_sf"/>
</dbReference>
<dbReference type="Gene3D" id="3.40.1360.10">
    <property type="match status" value="1"/>
</dbReference>
<dbReference type="SUPFAM" id="SSF56731">
    <property type="entry name" value="DNA primase core"/>
    <property type="match status" value="1"/>
</dbReference>
<evidence type="ECO:0000256" key="1">
    <source>
        <dbReference type="ARBA" id="ARBA00022478"/>
    </source>
</evidence>
<reference evidence="16 17" key="1">
    <citation type="submission" date="2016-09" db="EMBL/GenBank/DDBJ databases">
        <title>Genomic evidence for plant-parasitic nematodes as the earliest Wolbachia hosts.</title>
        <authorList>
            <person name="Brown A.M."/>
            <person name="Wasala S.K."/>
            <person name="Howe D.K."/>
            <person name="Peetz A.B."/>
            <person name="Zasada I.A."/>
            <person name="Denver D.R."/>
        </authorList>
    </citation>
    <scope>NUCLEOTIDE SEQUENCE [LARGE SCALE GENOMIC DNA]</scope>
    <source>
        <strain evidence="17">wPpe</strain>
    </source>
</reference>
<evidence type="ECO:0000256" key="14">
    <source>
        <dbReference type="PIRSR" id="PIRSR002811-1"/>
    </source>
</evidence>
<evidence type="ECO:0000256" key="7">
    <source>
        <dbReference type="ARBA" id="ARBA00022771"/>
    </source>
</evidence>
<comment type="catalytic activity">
    <reaction evidence="12">
        <text>ssDNA + n NTP = ssDNA/pppN(pN)n-1 hybrid + (n-1) diphosphate.</text>
        <dbReference type="EC" id="2.7.7.101"/>
    </reaction>
</comment>
<dbReference type="InterPro" id="IPR002694">
    <property type="entry name" value="Znf_CHC2"/>
</dbReference>
<evidence type="ECO:0000259" key="15">
    <source>
        <dbReference type="PROSITE" id="PS50880"/>
    </source>
</evidence>
<dbReference type="EC" id="2.7.7.101" evidence="12"/>
<evidence type="ECO:0000256" key="10">
    <source>
        <dbReference type="ARBA" id="ARBA00023125"/>
    </source>
</evidence>
<dbReference type="InterPro" id="IPR006171">
    <property type="entry name" value="TOPRIM_dom"/>
</dbReference>
<feature type="zinc finger region" description="CHC2-type" evidence="12 14">
    <location>
        <begin position="34"/>
        <end position="58"/>
    </location>
</feature>
<keyword evidence="5 12" id="KW-0235">DNA replication</keyword>
<gene>
    <name evidence="12" type="primary">dnaG</name>
    <name evidence="16" type="ORF">BIY23_03180</name>
</gene>
<dbReference type="InterPro" id="IPR050219">
    <property type="entry name" value="DnaG_primase"/>
</dbReference>
<evidence type="ECO:0000256" key="11">
    <source>
        <dbReference type="ARBA" id="ARBA00023163"/>
    </source>
</evidence>
<evidence type="ECO:0000256" key="5">
    <source>
        <dbReference type="ARBA" id="ARBA00022705"/>
    </source>
</evidence>
<keyword evidence="11 12" id="KW-0804">Transcription</keyword>
<keyword evidence="2 12" id="KW-0639">Primosome</keyword>